<dbReference type="CDD" id="cd02440">
    <property type="entry name" value="AdoMet_MTases"/>
    <property type="match status" value="1"/>
</dbReference>
<keyword evidence="5 7" id="KW-0808">Transferase</keyword>
<comment type="function">
    <text evidence="7">Catalyzes the methyl esterification of L-isoaspartyl residues in peptides and proteins that result from spontaneous decomposition of normal L-aspartyl and L-asparaginyl residues. It plays a role in the repair and/or degradation of damaged proteins.</text>
</comment>
<dbReference type="GO" id="GO:0004719">
    <property type="term" value="F:protein-L-isoaspartate (D-aspartate) O-methyltransferase activity"/>
    <property type="evidence" value="ECO:0007669"/>
    <property type="project" value="UniProtKB-UniRule"/>
</dbReference>
<dbReference type="GO" id="GO:0030091">
    <property type="term" value="P:protein repair"/>
    <property type="evidence" value="ECO:0007669"/>
    <property type="project" value="UniProtKB-UniRule"/>
</dbReference>
<feature type="active site" evidence="7">
    <location>
        <position position="64"/>
    </location>
</feature>
<dbReference type="RefSeq" id="WP_079446899.1">
    <property type="nucleotide sequence ID" value="NZ_MWPQ01000040.1"/>
</dbReference>
<sequence length="217" mass="24327">MPPADRLPPEKMMFQLNLRRRGISDQRVLRAMDNVPRDAFVEQDDREDAWCDTALGIACGQTISQPFVVAYMTERLELRDDDRVLEIGTGSGYQTAILSRLCREVVTIERYRVLADRARVRLEQLGYDNIEVLLGDGFDIPAGAGQFDRIMVTAAMEQIPEALTTRLEPEGLLIAPVGPQNGRQTLILLRRAAAGIIRKELIDVRFVPALPGIAREL</sequence>
<keyword evidence="3 7" id="KW-0963">Cytoplasm</keyword>
<keyword evidence="6 7" id="KW-0949">S-adenosyl-L-methionine</keyword>
<gene>
    <name evidence="7" type="primary">pcm</name>
    <name evidence="8" type="ORF">B2M20_10080</name>
</gene>
<name>A0A1V4HYC3_NITVU</name>
<dbReference type="InterPro" id="IPR000682">
    <property type="entry name" value="PCMT"/>
</dbReference>
<dbReference type="HAMAP" id="MF_00090">
    <property type="entry name" value="PIMT"/>
    <property type="match status" value="1"/>
</dbReference>
<comment type="subcellular location">
    <subcellularLocation>
        <location evidence="1 7">Cytoplasm</location>
    </subcellularLocation>
</comment>
<dbReference type="NCBIfam" id="TIGR00080">
    <property type="entry name" value="pimt"/>
    <property type="match status" value="1"/>
</dbReference>
<accession>A0A1V4HYC3</accession>
<dbReference type="OrthoDB" id="9810066at2"/>
<evidence type="ECO:0000256" key="6">
    <source>
        <dbReference type="ARBA" id="ARBA00022691"/>
    </source>
</evidence>
<reference evidence="8 9" key="1">
    <citation type="submission" date="2017-02" db="EMBL/GenBank/DDBJ databases">
        <title>Genome sequence of the nitrite-oxidizing bacterium Nitrobacter vulgaris strain Ab1.</title>
        <authorList>
            <person name="Mellbye B.L."/>
            <person name="Davis E.W."/>
            <person name="Spieck E."/>
            <person name="Chang J.H."/>
            <person name="Bottomley P.J."/>
            <person name="Sayavedra-Soto L.A."/>
        </authorList>
    </citation>
    <scope>NUCLEOTIDE SEQUENCE [LARGE SCALE GENOMIC DNA]</scope>
    <source>
        <strain evidence="8 9">Ab1</strain>
    </source>
</reference>
<dbReference type="AlphaFoldDB" id="A0A1V4HYC3"/>
<dbReference type="GO" id="GO:0005737">
    <property type="term" value="C:cytoplasm"/>
    <property type="evidence" value="ECO:0007669"/>
    <property type="project" value="UniProtKB-SubCell"/>
</dbReference>
<dbReference type="SUPFAM" id="SSF53335">
    <property type="entry name" value="S-adenosyl-L-methionine-dependent methyltransferases"/>
    <property type="match status" value="1"/>
</dbReference>
<dbReference type="Proteomes" id="UP000189940">
    <property type="component" value="Unassembled WGS sequence"/>
</dbReference>
<dbReference type="InterPro" id="IPR029063">
    <property type="entry name" value="SAM-dependent_MTases_sf"/>
</dbReference>
<dbReference type="Pfam" id="PF01135">
    <property type="entry name" value="PCMT"/>
    <property type="match status" value="1"/>
</dbReference>
<dbReference type="NCBIfam" id="NF001453">
    <property type="entry name" value="PRK00312.1"/>
    <property type="match status" value="1"/>
</dbReference>
<comment type="similarity">
    <text evidence="2 7">Belongs to the methyltransferase superfamily. L-isoaspartyl/D-aspartyl protein methyltransferase family.</text>
</comment>
<evidence type="ECO:0000256" key="5">
    <source>
        <dbReference type="ARBA" id="ARBA00022679"/>
    </source>
</evidence>
<dbReference type="PANTHER" id="PTHR11579">
    <property type="entry name" value="PROTEIN-L-ISOASPARTATE O-METHYLTRANSFERASE"/>
    <property type="match status" value="1"/>
</dbReference>
<evidence type="ECO:0000256" key="7">
    <source>
        <dbReference type="HAMAP-Rule" id="MF_00090"/>
    </source>
</evidence>
<evidence type="ECO:0000256" key="3">
    <source>
        <dbReference type="ARBA" id="ARBA00022490"/>
    </source>
</evidence>
<dbReference type="EMBL" id="MWPQ01000040">
    <property type="protein sequence ID" value="OPH82869.1"/>
    <property type="molecule type" value="Genomic_DNA"/>
</dbReference>
<dbReference type="EC" id="2.1.1.77" evidence="7"/>
<evidence type="ECO:0000313" key="8">
    <source>
        <dbReference type="EMBL" id="OPH82869.1"/>
    </source>
</evidence>
<comment type="caution">
    <text evidence="8">The sequence shown here is derived from an EMBL/GenBank/DDBJ whole genome shotgun (WGS) entry which is preliminary data.</text>
</comment>
<evidence type="ECO:0000256" key="1">
    <source>
        <dbReference type="ARBA" id="ARBA00004496"/>
    </source>
</evidence>
<proteinExistence type="inferred from homology"/>
<evidence type="ECO:0000313" key="9">
    <source>
        <dbReference type="Proteomes" id="UP000189940"/>
    </source>
</evidence>
<comment type="catalytic activity">
    <reaction evidence="7">
        <text>[protein]-L-isoaspartate + S-adenosyl-L-methionine = [protein]-L-isoaspartate alpha-methyl ester + S-adenosyl-L-homocysteine</text>
        <dbReference type="Rhea" id="RHEA:12705"/>
        <dbReference type="Rhea" id="RHEA-COMP:12143"/>
        <dbReference type="Rhea" id="RHEA-COMP:12144"/>
        <dbReference type="ChEBI" id="CHEBI:57856"/>
        <dbReference type="ChEBI" id="CHEBI:59789"/>
        <dbReference type="ChEBI" id="CHEBI:90596"/>
        <dbReference type="ChEBI" id="CHEBI:90598"/>
        <dbReference type="EC" id="2.1.1.77"/>
    </reaction>
</comment>
<evidence type="ECO:0000256" key="4">
    <source>
        <dbReference type="ARBA" id="ARBA00022603"/>
    </source>
</evidence>
<evidence type="ECO:0000256" key="2">
    <source>
        <dbReference type="ARBA" id="ARBA00005369"/>
    </source>
</evidence>
<dbReference type="Gene3D" id="3.40.50.150">
    <property type="entry name" value="Vaccinia Virus protein VP39"/>
    <property type="match status" value="1"/>
</dbReference>
<dbReference type="STRING" id="29421.B2M20_10080"/>
<organism evidence="8 9">
    <name type="scientific">Nitrobacter vulgaris</name>
    <dbReference type="NCBI Taxonomy" id="29421"/>
    <lineage>
        <taxon>Bacteria</taxon>
        <taxon>Pseudomonadati</taxon>
        <taxon>Pseudomonadota</taxon>
        <taxon>Alphaproteobacteria</taxon>
        <taxon>Hyphomicrobiales</taxon>
        <taxon>Nitrobacteraceae</taxon>
        <taxon>Nitrobacter</taxon>
    </lineage>
</organism>
<dbReference type="FunFam" id="3.40.50.150:FF:000010">
    <property type="entry name" value="Protein-L-isoaspartate O-methyltransferase"/>
    <property type="match status" value="1"/>
</dbReference>
<dbReference type="PANTHER" id="PTHR11579:SF0">
    <property type="entry name" value="PROTEIN-L-ISOASPARTATE(D-ASPARTATE) O-METHYLTRANSFERASE"/>
    <property type="match status" value="1"/>
</dbReference>
<protein>
    <recommendedName>
        <fullName evidence="7">Protein-L-isoaspartate O-methyltransferase</fullName>
        <ecNumber evidence="7">2.1.1.77</ecNumber>
    </recommendedName>
    <alternativeName>
        <fullName evidence="7">L-isoaspartyl protein carboxyl methyltransferase</fullName>
    </alternativeName>
    <alternativeName>
        <fullName evidence="7">Protein L-isoaspartyl methyltransferase</fullName>
    </alternativeName>
    <alternativeName>
        <fullName evidence="7">Protein-beta-aspartate methyltransferase</fullName>
        <shortName evidence="7">PIMT</shortName>
    </alternativeName>
</protein>
<dbReference type="GO" id="GO:0032259">
    <property type="term" value="P:methylation"/>
    <property type="evidence" value="ECO:0007669"/>
    <property type="project" value="UniProtKB-KW"/>
</dbReference>
<keyword evidence="9" id="KW-1185">Reference proteome</keyword>
<keyword evidence="4 7" id="KW-0489">Methyltransferase</keyword>